<evidence type="ECO:0000256" key="7">
    <source>
        <dbReference type="ARBA" id="ARBA00023136"/>
    </source>
</evidence>
<dbReference type="AlphaFoldDB" id="A0A3S1AMB6"/>
<dbReference type="InterPro" id="IPR019127">
    <property type="entry name" value="Exosortase"/>
</dbReference>
<keyword evidence="6 8" id="KW-1133">Transmembrane helix</keyword>
<dbReference type="NCBIfam" id="TIGR04178">
    <property type="entry name" value="exo_archaeo"/>
    <property type="match status" value="1"/>
</dbReference>
<dbReference type="InterPro" id="IPR026392">
    <property type="entry name" value="Exo/Archaeosortase_dom"/>
</dbReference>
<dbReference type="RefSeq" id="WP_127055018.1">
    <property type="nucleotide sequence ID" value="NZ_RSCM01000010.1"/>
</dbReference>
<feature type="transmembrane region" description="Helical" evidence="8">
    <location>
        <begin position="28"/>
        <end position="46"/>
    </location>
</feature>
<gene>
    <name evidence="9" type="ORF">DSM107003_31230</name>
</gene>
<evidence type="ECO:0000256" key="6">
    <source>
        <dbReference type="ARBA" id="ARBA00022989"/>
    </source>
</evidence>
<evidence type="ECO:0000313" key="10">
    <source>
        <dbReference type="Proteomes" id="UP000276103"/>
    </source>
</evidence>
<evidence type="ECO:0000313" key="9">
    <source>
        <dbReference type="EMBL" id="RUS95420.1"/>
    </source>
</evidence>
<dbReference type="Pfam" id="PF09721">
    <property type="entry name" value="Exosortase_EpsH"/>
    <property type="match status" value="1"/>
</dbReference>
<evidence type="ECO:0000256" key="8">
    <source>
        <dbReference type="SAM" id="Phobius"/>
    </source>
</evidence>
<dbReference type="NCBIfam" id="TIGR04153">
    <property type="entry name" value="cyanosortA_assc"/>
    <property type="match status" value="1"/>
</dbReference>
<keyword evidence="5" id="KW-0378">Hydrolase</keyword>
<accession>A0A3S1AMB6</accession>
<keyword evidence="7 8" id="KW-0472">Membrane</keyword>
<evidence type="ECO:0000256" key="1">
    <source>
        <dbReference type="ARBA" id="ARBA00004651"/>
    </source>
</evidence>
<feature type="transmembrane region" description="Helical" evidence="8">
    <location>
        <begin position="228"/>
        <end position="248"/>
    </location>
</feature>
<evidence type="ECO:0000256" key="5">
    <source>
        <dbReference type="ARBA" id="ARBA00022801"/>
    </source>
</evidence>
<feature type="transmembrane region" description="Helical" evidence="8">
    <location>
        <begin position="195"/>
        <end position="222"/>
    </location>
</feature>
<feature type="transmembrane region" description="Helical" evidence="8">
    <location>
        <begin position="166"/>
        <end position="188"/>
    </location>
</feature>
<feature type="transmembrane region" description="Helical" evidence="8">
    <location>
        <begin position="81"/>
        <end position="99"/>
    </location>
</feature>
<keyword evidence="4 8" id="KW-0812">Transmembrane</keyword>
<evidence type="ECO:0000256" key="4">
    <source>
        <dbReference type="ARBA" id="ARBA00022692"/>
    </source>
</evidence>
<comment type="caution">
    <text evidence="9">The sequence shown here is derived from an EMBL/GenBank/DDBJ whole genome shotgun (WGS) entry which is preliminary data.</text>
</comment>
<proteinExistence type="predicted"/>
<keyword evidence="2" id="KW-1003">Cell membrane</keyword>
<keyword evidence="10" id="KW-1185">Reference proteome</keyword>
<evidence type="ECO:0000256" key="3">
    <source>
        <dbReference type="ARBA" id="ARBA00022670"/>
    </source>
</evidence>
<feature type="transmembrane region" description="Helical" evidence="8">
    <location>
        <begin position="136"/>
        <end position="154"/>
    </location>
</feature>
<protein>
    <recommendedName>
        <fullName evidence="11">Methanolan biosynthesis EpsI domain-containing protein</fullName>
    </recommendedName>
</protein>
<reference evidence="9 10" key="1">
    <citation type="journal article" date="2019" name="Genome Biol. Evol.">
        <title>Day and night: Metabolic profiles and evolutionary relationships of six axenic non-marine cyanobacteria.</title>
        <authorList>
            <person name="Will S.E."/>
            <person name="Henke P."/>
            <person name="Boedeker C."/>
            <person name="Huang S."/>
            <person name="Brinkmann H."/>
            <person name="Rohde M."/>
            <person name="Jarek M."/>
            <person name="Friedl T."/>
            <person name="Seufert S."/>
            <person name="Schumacher M."/>
            <person name="Overmann J."/>
            <person name="Neumann-Schaal M."/>
            <person name="Petersen J."/>
        </authorList>
    </citation>
    <scope>NUCLEOTIDE SEQUENCE [LARGE SCALE GENOMIC DNA]</scope>
    <source>
        <strain evidence="9 10">SAG 1403-4b</strain>
    </source>
</reference>
<keyword evidence="3" id="KW-0645">Protease</keyword>
<evidence type="ECO:0008006" key="11">
    <source>
        <dbReference type="Google" id="ProtNLM"/>
    </source>
</evidence>
<dbReference type="Proteomes" id="UP000276103">
    <property type="component" value="Unassembled WGS sequence"/>
</dbReference>
<organism evidence="9 10">
    <name type="scientific">Trichormus variabilis SAG 1403-4b</name>
    <dbReference type="NCBI Taxonomy" id="447716"/>
    <lineage>
        <taxon>Bacteria</taxon>
        <taxon>Bacillati</taxon>
        <taxon>Cyanobacteriota</taxon>
        <taxon>Cyanophyceae</taxon>
        <taxon>Nostocales</taxon>
        <taxon>Nostocaceae</taxon>
        <taxon>Trichormus</taxon>
    </lineage>
</organism>
<dbReference type="OrthoDB" id="582709at2"/>
<dbReference type="GO" id="GO:0006508">
    <property type="term" value="P:proteolysis"/>
    <property type="evidence" value="ECO:0007669"/>
    <property type="project" value="UniProtKB-KW"/>
</dbReference>
<feature type="transmembrane region" description="Helical" evidence="8">
    <location>
        <begin position="312"/>
        <end position="330"/>
    </location>
</feature>
<feature type="transmembrane region" description="Helical" evidence="8">
    <location>
        <begin position="111"/>
        <end position="129"/>
    </location>
</feature>
<dbReference type="EMBL" id="RSCM01000010">
    <property type="protein sequence ID" value="RUS95420.1"/>
    <property type="molecule type" value="Genomic_DNA"/>
</dbReference>
<feature type="transmembrane region" description="Helical" evidence="8">
    <location>
        <begin position="52"/>
        <end position="69"/>
    </location>
</feature>
<evidence type="ECO:0000256" key="2">
    <source>
        <dbReference type="ARBA" id="ARBA00022475"/>
    </source>
</evidence>
<comment type="subcellular location">
    <subcellularLocation>
        <location evidence="1">Cell membrane</location>
        <topology evidence="1">Multi-pass membrane protein</topology>
    </subcellularLocation>
</comment>
<name>A0A3S1AMB6_ANAVA</name>
<dbReference type="InterPro" id="IPR026411">
    <property type="entry name" value="Cyanosort_A_assoc"/>
</dbReference>
<sequence length="534" mass="60426">MFISSQKLNQAKQAFLLRFKPLMQTQRFYLLCIFTTLAVLHLDIIRNHPLEGEQITFYAVYWGGILYLLWQNQQQENNPTLFSSCLGLGLLFIVIIRPLNLWHLDLMLFRFGPIIAGLGLGLLSFGFLGIRHYWRLFLLLCLMLFPFNFINGIFDSRLHFNEVTATISAFLLHYLGFGATHSGTLVKLPTGQVEVLYACTGGALILWLLQLTLLIIVVVVTLTWKQRWGLVISAVGTGFLVGCIRVALLAVVVNNRNQFDYWHGQSGGTIFIAIATITFAALCNLILPVEVLASTETPLPTTTVTLEPKRRFLLAATWAGIILTAIYLIASRRPLSAAIFPDALAMRSGGIALNNWQQVKFKPLGQQKYKIAMTDKFVLVESGTDYSYLKNGQKLELQMRYVINTRGDQNPFLLQLSPDLVKDSQNNLRQLKGVGYYALYSDSKQAYLTACINPRGGSTLSSSQFMQNRYKYDLTLNRLLPWVLGQDVLRDDRCIWTQLSVPLNGLLATDIYTVLESVWNDNYATWQTLFLTKY</sequence>
<dbReference type="GO" id="GO:0005886">
    <property type="term" value="C:plasma membrane"/>
    <property type="evidence" value="ECO:0007669"/>
    <property type="project" value="UniProtKB-SubCell"/>
</dbReference>
<feature type="transmembrane region" description="Helical" evidence="8">
    <location>
        <begin position="269"/>
        <end position="292"/>
    </location>
</feature>
<dbReference type="GO" id="GO:0008233">
    <property type="term" value="F:peptidase activity"/>
    <property type="evidence" value="ECO:0007669"/>
    <property type="project" value="UniProtKB-KW"/>
</dbReference>